<feature type="compositionally biased region" description="Low complexity" evidence="2">
    <location>
        <begin position="34"/>
        <end position="50"/>
    </location>
</feature>
<feature type="region of interest" description="Disordered" evidence="2">
    <location>
        <begin position="242"/>
        <end position="316"/>
    </location>
</feature>
<evidence type="ECO:0000256" key="1">
    <source>
        <dbReference type="SAM" id="Coils"/>
    </source>
</evidence>
<feature type="region of interest" description="Disordered" evidence="2">
    <location>
        <begin position="382"/>
        <end position="455"/>
    </location>
</feature>
<protein>
    <submittedName>
        <fullName evidence="3">Uncharacterized protein</fullName>
    </submittedName>
</protein>
<evidence type="ECO:0000256" key="2">
    <source>
        <dbReference type="SAM" id="MobiDB-lite"/>
    </source>
</evidence>
<dbReference type="PANTHER" id="PTHR38120:SF1">
    <property type="entry name" value="M PROTEIN, SEROTYPE 2.1"/>
    <property type="match status" value="1"/>
</dbReference>
<feature type="coiled-coil region" evidence="1">
    <location>
        <begin position="512"/>
        <end position="539"/>
    </location>
</feature>
<feature type="region of interest" description="Disordered" evidence="2">
    <location>
        <begin position="735"/>
        <end position="768"/>
    </location>
</feature>
<name>A0A0B7FDJ9_THACB</name>
<evidence type="ECO:0000313" key="4">
    <source>
        <dbReference type="Proteomes" id="UP000059188"/>
    </source>
</evidence>
<sequence>MSHMRRLPGTSSTTSSGSRSRTSVGGAAAEQTTPRSGLGLSSPRPRSSLSMIERPVSLGGRGLEQSASGMARPSPLSSLRPLPPGRSTSGGKRAAGTSSPIPFSDVSESGEILGPSEALEGALRREVEEKEELMMRLSNRDDAISQLESRIAALDVNMVQGEARLSELYADQERWEAERAALEKEIAKKTTVIDKLRIQLRELEKENRECSRRLTEQAAQFESERQAFYDNTTHLKSRIQSLTDQQRDWKERLREEEEQELKEAAAEAEAEAAAGAAAEANPDPQTPVVDSPVVPPRRRPFHHRLRSSIDRDATEPPEMTALRLELSTLNTSHGSLGETVKMLQSQLGDLERLNLTLQEENEAYTTLLREKTLSGQMNILARAESRPPSPHPDEERQSELELKEEAEEDGSKSSGLLSPGQSPPPRVRTHSRASRPNRPTSPVRSVKSAKSARRAAAETLAAETLADLPVAGPGLDLAAELGRAEIRLEDDSGQPGQPEEAKEPEAPKDEALKGMRAELDALKAEVKTLKDENKGLTLYASKIIDRIIAQEGFEHILAVDYRKPSEQKAPAPAPTPAPRKSLFQRAASLSISGSAPPVISTRPPLKITTDTSVHGASGPDSPATPMGKREKRGISMDWSRLNPFGPKGPSTPTDDVRTAGLKPLTLGKTPSVMEEEPHVIVGGRKLDNQEDEDDRVERERLNAEMKLMGIERKPNIHTPSATSFAAAGQALGEPIARSNSSTPSLGGMVGWVKRPTTAPKQPSSKRVPTGELLAEHLELLSDEGHSPHSMDYESREIENRMAALAQKEKHLSAEMAKGKGGGFTEPPPRGGRVRRRTGSTSGSTASTLFSAGRMSRGGSDIGIGEEPEHE</sequence>
<feature type="compositionally biased region" description="Basic and acidic residues" evidence="2">
    <location>
        <begin position="391"/>
        <end position="403"/>
    </location>
</feature>
<proteinExistence type="predicted"/>
<dbReference type="PANTHER" id="PTHR38120">
    <property type="entry name" value="EXPRESSED PROTEIN"/>
    <property type="match status" value="1"/>
</dbReference>
<feature type="compositionally biased region" description="Low complexity" evidence="2">
    <location>
        <begin position="9"/>
        <end position="26"/>
    </location>
</feature>
<dbReference type="Proteomes" id="UP000059188">
    <property type="component" value="Unassembled WGS sequence"/>
</dbReference>
<organism evidence="3 4">
    <name type="scientific">Thanatephorus cucumeris (strain AG1-IB / isolate 7/3/14)</name>
    <name type="common">Lettuce bottom rot fungus</name>
    <name type="synonym">Rhizoctonia solani</name>
    <dbReference type="NCBI Taxonomy" id="1108050"/>
    <lineage>
        <taxon>Eukaryota</taxon>
        <taxon>Fungi</taxon>
        <taxon>Dikarya</taxon>
        <taxon>Basidiomycota</taxon>
        <taxon>Agaricomycotina</taxon>
        <taxon>Agaricomycetes</taxon>
        <taxon>Cantharellales</taxon>
        <taxon>Ceratobasidiaceae</taxon>
        <taxon>Rhizoctonia</taxon>
        <taxon>Rhizoctonia solani AG-1</taxon>
    </lineage>
</organism>
<feature type="region of interest" description="Disordered" evidence="2">
    <location>
        <begin position="1"/>
        <end position="115"/>
    </location>
</feature>
<feature type="compositionally biased region" description="Low complexity" evidence="2">
    <location>
        <begin position="271"/>
        <end position="292"/>
    </location>
</feature>
<accession>A0A0B7FDJ9</accession>
<feature type="region of interest" description="Disordered" evidence="2">
    <location>
        <begin position="482"/>
        <end position="511"/>
    </location>
</feature>
<dbReference type="STRING" id="1108050.A0A0B7FDJ9"/>
<evidence type="ECO:0000313" key="3">
    <source>
        <dbReference type="EMBL" id="CEL56086.1"/>
    </source>
</evidence>
<feature type="compositionally biased region" description="Low complexity" evidence="2">
    <location>
        <begin position="838"/>
        <end position="847"/>
    </location>
</feature>
<dbReference type="OrthoDB" id="2121319at2759"/>
<keyword evidence="1" id="KW-0175">Coiled coil</keyword>
<gene>
    <name evidence="3" type="ORF">RSOLAG1IB_07539</name>
</gene>
<feature type="compositionally biased region" description="Basic and acidic residues" evidence="2">
    <location>
        <begin position="499"/>
        <end position="511"/>
    </location>
</feature>
<feature type="region of interest" description="Disordered" evidence="2">
    <location>
        <begin position="564"/>
        <end position="695"/>
    </location>
</feature>
<feature type="coiled-coil region" evidence="1">
    <location>
        <begin position="340"/>
        <end position="370"/>
    </location>
</feature>
<dbReference type="EMBL" id="LN679119">
    <property type="protein sequence ID" value="CEL56086.1"/>
    <property type="molecule type" value="Genomic_DNA"/>
</dbReference>
<feature type="compositionally biased region" description="Low complexity" evidence="2">
    <location>
        <begin position="72"/>
        <end position="89"/>
    </location>
</feature>
<reference evidence="3 4" key="1">
    <citation type="submission" date="2014-11" db="EMBL/GenBank/DDBJ databases">
        <authorList>
            <person name="Wibberg Daniel"/>
        </authorList>
    </citation>
    <scope>NUCLEOTIDE SEQUENCE [LARGE SCALE GENOMIC DNA]</scope>
    <source>
        <strain evidence="3">Rhizoctonia solani AG1-IB 7/3/14</strain>
    </source>
</reference>
<keyword evidence="4" id="KW-1185">Reference proteome</keyword>
<feature type="region of interest" description="Disordered" evidence="2">
    <location>
        <begin position="806"/>
        <end position="870"/>
    </location>
</feature>
<dbReference type="AlphaFoldDB" id="A0A0B7FDJ9"/>
<feature type="compositionally biased region" description="Basic and acidic residues" evidence="2">
    <location>
        <begin position="245"/>
        <end position="265"/>
    </location>
</feature>
<feature type="compositionally biased region" description="Basic residues" evidence="2">
    <location>
        <begin position="296"/>
        <end position="306"/>
    </location>
</feature>